<evidence type="ECO:0000256" key="1">
    <source>
        <dbReference type="SAM" id="SignalP"/>
    </source>
</evidence>
<dbReference type="RefSeq" id="WP_308347736.1">
    <property type="nucleotide sequence ID" value="NZ_CP129971.1"/>
</dbReference>
<reference evidence="2 3" key="1">
    <citation type="submission" date="2023-08" db="EMBL/GenBank/DDBJ databases">
        <title>Comparative genomics and taxonomic characterization of three novel marine species of genus Marivirga.</title>
        <authorList>
            <person name="Muhammad N."/>
            <person name="Kim S.-G."/>
        </authorList>
    </citation>
    <scope>NUCLEOTIDE SEQUENCE [LARGE SCALE GENOMIC DNA]</scope>
    <source>
        <strain evidence="2 3">BDSF4-3</strain>
    </source>
</reference>
<accession>A0AA51RDS9</accession>
<dbReference type="KEGG" id="msaa:QYS49_36905"/>
<feature type="chain" id="PRO_5041433259" description="DUF302 domain-containing protein" evidence="1">
    <location>
        <begin position="23"/>
        <end position="301"/>
    </location>
</feature>
<evidence type="ECO:0008006" key="4">
    <source>
        <dbReference type="Google" id="ProtNLM"/>
    </source>
</evidence>
<sequence length="301" mass="34457">MKKRITTVLLGFLFVFSFTAVAQSNRAQSARFPAKKSDVQKVKERTLLVALTGSPGVDESLKKVIPQIWDFSETEFVAADNIASVMDGNKKEYAVLSSNIITIKQAATIGSPVSEYLRFAIRLAEKYQKRKSIYYQDVIINQKDDNIYLEPREVYVGIYKILNHYEAKLENEKLMDAFVKNAGKLEKRTLLIQKDLLDKGITKSKIAEIYPYPFELVEPAKIDKAVMDQDEKYAFVHLVPVGTATNMMMHEIYDCKDGQILTSGEANNGAFDRYSNLINKDHLKAYVKNYDRLNRWAEKRK</sequence>
<name>A0AA51RDS9_9BACT</name>
<dbReference type="Proteomes" id="UP001230496">
    <property type="component" value="Chromosome"/>
</dbReference>
<feature type="signal peptide" evidence="1">
    <location>
        <begin position="1"/>
        <end position="22"/>
    </location>
</feature>
<gene>
    <name evidence="2" type="ORF">QYS49_36905</name>
</gene>
<protein>
    <recommendedName>
        <fullName evidence="4">DUF302 domain-containing protein</fullName>
    </recommendedName>
</protein>
<keyword evidence="3" id="KW-1185">Reference proteome</keyword>
<proteinExistence type="predicted"/>
<keyword evidence="1" id="KW-0732">Signal</keyword>
<dbReference type="AlphaFoldDB" id="A0AA51RDS9"/>
<evidence type="ECO:0000313" key="2">
    <source>
        <dbReference type="EMBL" id="WMN11024.1"/>
    </source>
</evidence>
<organism evidence="2 3">
    <name type="scientific">Marivirga salinarum</name>
    <dbReference type="NCBI Taxonomy" id="3059078"/>
    <lineage>
        <taxon>Bacteria</taxon>
        <taxon>Pseudomonadati</taxon>
        <taxon>Bacteroidota</taxon>
        <taxon>Cytophagia</taxon>
        <taxon>Cytophagales</taxon>
        <taxon>Marivirgaceae</taxon>
        <taxon>Marivirga</taxon>
    </lineage>
</organism>
<evidence type="ECO:0000313" key="3">
    <source>
        <dbReference type="Proteomes" id="UP001230496"/>
    </source>
</evidence>
<dbReference type="EMBL" id="CP129971">
    <property type="protein sequence ID" value="WMN11024.1"/>
    <property type="molecule type" value="Genomic_DNA"/>
</dbReference>